<reference evidence="4" key="2">
    <citation type="journal article" date="2021" name="PeerJ">
        <title>Extensive microbial diversity within the chicken gut microbiome revealed by metagenomics and culture.</title>
        <authorList>
            <person name="Gilroy R."/>
            <person name="Ravi A."/>
            <person name="Getino M."/>
            <person name="Pursley I."/>
            <person name="Horton D.L."/>
            <person name="Alikhan N.F."/>
            <person name="Baker D."/>
            <person name="Gharbi K."/>
            <person name="Hall N."/>
            <person name="Watson M."/>
            <person name="Adriaenssens E.M."/>
            <person name="Foster-Nyarko E."/>
            <person name="Jarju S."/>
            <person name="Secka A."/>
            <person name="Antonio M."/>
            <person name="Oren A."/>
            <person name="Chaudhuri R.R."/>
            <person name="La Ragione R."/>
            <person name="Hildebrand F."/>
            <person name="Pallen M.J."/>
        </authorList>
    </citation>
    <scope>NUCLEOTIDE SEQUENCE</scope>
    <source>
        <strain evidence="4">23406</strain>
    </source>
</reference>
<evidence type="ECO:0000256" key="2">
    <source>
        <dbReference type="ARBA" id="ARBA00022448"/>
    </source>
</evidence>
<dbReference type="InterPro" id="IPR036079">
    <property type="entry name" value="ATPase_csu/dsu_sf"/>
</dbReference>
<dbReference type="AlphaFoldDB" id="A0A9D1NB37"/>
<dbReference type="GO" id="GO:0046961">
    <property type="term" value="F:proton-transporting ATPase activity, rotational mechanism"/>
    <property type="evidence" value="ECO:0007669"/>
    <property type="project" value="InterPro"/>
</dbReference>
<dbReference type="InterPro" id="IPR044911">
    <property type="entry name" value="V-type_ATPase_csu/dsu_dom_3"/>
</dbReference>
<dbReference type="SUPFAM" id="SSF103486">
    <property type="entry name" value="V-type ATP synthase subunit C"/>
    <property type="match status" value="1"/>
</dbReference>
<evidence type="ECO:0000256" key="1">
    <source>
        <dbReference type="ARBA" id="ARBA00006709"/>
    </source>
</evidence>
<evidence type="ECO:0000313" key="5">
    <source>
        <dbReference type="Proteomes" id="UP000886891"/>
    </source>
</evidence>
<dbReference type="Gene3D" id="1.10.132.50">
    <property type="entry name" value="ATP synthase (C/AC39) subunit, domain 3"/>
    <property type="match status" value="1"/>
</dbReference>
<sequence>MREDLLFANAVVKAKEEGLFSSERLNRMLDCTRVEDAVRILVEAGCGGGMILDDPYRFEKILKAEESILVKFISETAPEGVGFECFFLKADYHNVKALLKAKYQDSDPADMLLEGGLIPVAELKEKLAAEEVRINPFIDEAVRAIKKAFVTQKSPRLIDTLLDRAMYLDIKERLSAPRIAPEVKRYFTVLVDSLNIASFLRTAKIGGSYAFFASNFVEGGDIAESEFKGAFADAEAKLPELLRGKDYKGLYERYLESGLEGFDTARDNYLLDIFRKERHDIFSVAPVMGYYIAKQTEIKVLRIVLVCIKNGVQRAEIKKRLRSVYAE</sequence>
<gene>
    <name evidence="4" type="ORF">IAB14_01360</name>
</gene>
<evidence type="ECO:0000256" key="3">
    <source>
        <dbReference type="ARBA" id="ARBA00023065"/>
    </source>
</evidence>
<dbReference type="PANTHER" id="PTHR38682:SF1">
    <property type="entry name" value="V-TYPE ATP SYNTHASE SUBUNIT C"/>
    <property type="match status" value="1"/>
</dbReference>
<dbReference type="InterPro" id="IPR035067">
    <property type="entry name" value="V-type_ATPase_csu/dsu"/>
</dbReference>
<proteinExistence type="inferred from homology"/>
<protein>
    <submittedName>
        <fullName evidence="4">V-type ATPase subunit</fullName>
    </submittedName>
</protein>
<name>A0A9D1NB37_9FIRM</name>
<comment type="caution">
    <text evidence="4">The sequence shown here is derived from an EMBL/GenBank/DDBJ whole genome shotgun (WGS) entry which is preliminary data.</text>
</comment>
<accession>A0A9D1NB37</accession>
<dbReference type="Pfam" id="PF01992">
    <property type="entry name" value="vATP-synt_AC39"/>
    <property type="match status" value="1"/>
</dbReference>
<dbReference type="InterPro" id="IPR002843">
    <property type="entry name" value="ATPase_V0-cplx_csu/dsu"/>
</dbReference>
<dbReference type="InterPro" id="IPR050873">
    <property type="entry name" value="V-ATPase_V0D/AC39_subunit"/>
</dbReference>
<dbReference type="PANTHER" id="PTHR38682">
    <property type="entry name" value="V-TYPE ATP SYNTHASE SUBUNIT C"/>
    <property type="match status" value="1"/>
</dbReference>
<dbReference type="Proteomes" id="UP000886891">
    <property type="component" value="Unassembled WGS sequence"/>
</dbReference>
<keyword evidence="2" id="KW-0813">Transport</keyword>
<reference evidence="4" key="1">
    <citation type="submission" date="2020-10" db="EMBL/GenBank/DDBJ databases">
        <authorList>
            <person name="Gilroy R."/>
        </authorList>
    </citation>
    <scope>NUCLEOTIDE SEQUENCE</scope>
    <source>
        <strain evidence="4">23406</strain>
    </source>
</reference>
<dbReference type="Gene3D" id="1.20.1690.10">
    <property type="entry name" value="V-type ATP synthase subunit C domain"/>
    <property type="match status" value="2"/>
</dbReference>
<keyword evidence="3" id="KW-0406">Ion transport</keyword>
<evidence type="ECO:0000313" key="4">
    <source>
        <dbReference type="EMBL" id="HIU99744.1"/>
    </source>
</evidence>
<comment type="similarity">
    <text evidence="1">Belongs to the V-ATPase V0D/AC39 subunit family.</text>
</comment>
<organism evidence="4 5">
    <name type="scientific">Candidatus Stercoripulliclostridium merdipullorum</name>
    <dbReference type="NCBI Taxonomy" id="2840952"/>
    <lineage>
        <taxon>Bacteria</taxon>
        <taxon>Bacillati</taxon>
        <taxon>Bacillota</taxon>
        <taxon>Clostridia</taxon>
        <taxon>Eubacteriales</taxon>
        <taxon>Candidatus Stercoripulliclostridium</taxon>
    </lineage>
</organism>
<dbReference type="EMBL" id="DVOH01000013">
    <property type="protein sequence ID" value="HIU99744.1"/>
    <property type="molecule type" value="Genomic_DNA"/>
</dbReference>